<evidence type="ECO:0000256" key="10">
    <source>
        <dbReference type="RuleBase" id="RU004549"/>
    </source>
</evidence>
<keyword evidence="8 10" id="KW-0539">Nucleus</keyword>
<dbReference type="HOGENOM" id="CLU_822269_0_0_1"/>
<keyword evidence="6 10" id="KW-0805">Transcription regulation</keyword>
<comment type="similarity">
    <text evidence="3 10">Belongs to the Aux/IAA family.</text>
</comment>
<dbReference type="EnsemblPlants" id="OMERI11G06080.1">
    <property type="protein sequence ID" value="OMERI11G06080.1"/>
    <property type="gene ID" value="OMERI11G06080"/>
</dbReference>
<keyword evidence="9 10" id="KW-0927">Auxin signaling pathway</keyword>
<sequence length="338" mass="37396">MGSPTRSAELLSALEEGQRVVVSVLMMSKMKDMNASAGSEVKPGLSPSRFVKVFMHGEPFGRKINLALHNNYNSLSFTLKRLGNNYSMSPFELEGFVNNEEDGAIENDFDLLYDDMDGVRYLLGEVPWEVFTITVKKIYIVPAEQQNENEYQEEEEDKAAAAAADEDDRNASAEPEVKPGLTPSRFVKVFMHGEPFGRKINLALHNNYDSLSFTLKKLGNNYSMSPFELEGLVNKEEDGAIDSDFDLLYDDMDGVRYFLGEVPWEVFTTTVKRIYIVPAEQQNENDYQEEEEDNAAAAATADEDGDGDGAAADDGAAAAADDVDDVAGYTSNDDPSFD</sequence>
<dbReference type="Gene3D" id="3.10.20.90">
    <property type="entry name" value="Phosphatidylinositol 3-kinase Catalytic Subunit, Chain A, domain 1"/>
    <property type="match status" value="2"/>
</dbReference>
<evidence type="ECO:0000256" key="1">
    <source>
        <dbReference type="ARBA" id="ARBA00002159"/>
    </source>
</evidence>
<evidence type="ECO:0000256" key="8">
    <source>
        <dbReference type="ARBA" id="ARBA00023242"/>
    </source>
</evidence>
<proteinExistence type="inferred from homology"/>
<comment type="subcellular location">
    <subcellularLocation>
        <location evidence="2 10">Nucleus</location>
    </subcellularLocation>
</comment>
<evidence type="ECO:0000259" key="12">
    <source>
        <dbReference type="PROSITE" id="PS51745"/>
    </source>
</evidence>
<evidence type="ECO:0000256" key="2">
    <source>
        <dbReference type="ARBA" id="ARBA00004123"/>
    </source>
</evidence>
<feature type="region of interest" description="Disordered" evidence="11">
    <location>
        <begin position="282"/>
        <end position="338"/>
    </location>
</feature>
<dbReference type="AlphaFoldDB" id="A0A0E0F3T6"/>
<dbReference type="InterPro" id="IPR033389">
    <property type="entry name" value="AUX/IAA_dom"/>
</dbReference>
<evidence type="ECO:0000313" key="13">
    <source>
        <dbReference type="EnsemblPlants" id="OMERI11G06080.1"/>
    </source>
</evidence>
<evidence type="ECO:0000256" key="5">
    <source>
        <dbReference type="ARBA" id="ARBA00022491"/>
    </source>
</evidence>
<dbReference type="eggNOG" id="ENOG502R5WP">
    <property type="taxonomic scope" value="Eukaryota"/>
</dbReference>
<evidence type="ECO:0000256" key="11">
    <source>
        <dbReference type="SAM" id="MobiDB-lite"/>
    </source>
</evidence>
<comment type="subunit">
    <text evidence="4 10">Homodimers and heterodimers.</text>
</comment>
<evidence type="ECO:0000313" key="14">
    <source>
        <dbReference type="Proteomes" id="UP000008021"/>
    </source>
</evidence>
<dbReference type="GO" id="GO:0009734">
    <property type="term" value="P:auxin-activated signaling pathway"/>
    <property type="evidence" value="ECO:0007669"/>
    <property type="project" value="UniProtKB-UniRule"/>
</dbReference>
<reference evidence="13" key="2">
    <citation type="submission" date="2018-05" db="EMBL/GenBank/DDBJ databases">
        <title>OmerRS3 (Oryza meridionalis Reference Sequence Version 3).</title>
        <authorList>
            <person name="Zhang J."/>
            <person name="Kudrna D."/>
            <person name="Lee S."/>
            <person name="Talag J."/>
            <person name="Welchert J."/>
            <person name="Wing R.A."/>
        </authorList>
    </citation>
    <scope>NUCLEOTIDE SEQUENCE [LARGE SCALE GENOMIC DNA]</scope>
    <source>
        <strain evidence="13">cv. OR44</strain>
    </source>
</reference>
<keyword evidence="14" id="KW-1185">Reference proteome</keyword>
<feature type="region of interest" description="Disordered" evidence="11">
    <location>
        <begin position="148"/>
        <end position="180"/>
    </location>
</feature>
<accession>A0A0E0F3T6</accession>
<dbReference type="PANTHER" id="PTHR31734:SF41">
    <property type="entry name" value="AUXIN-RESPONSIVE PROTEIN IAA28-RELATED"/>
    <property type="match status" value="1"/>
</dbReference>
<name>A0A0E0F3T6_9ORYZ</name>
<feature type="domain" description="PB1" evidence="12">
    <location>
        <begin position="184"/>
        <end position="279"/>
    </location>
</feature>
<feature type="domain" description="PB1" evidence="12">
    <location>
        <begin position="48"/>
        <end position="143"/>
    </location>
</feature>
<dbReference type="InterPro" id="IPR053793">
    <property type="entry name" value="PB1-like"/>
</dbReference>
<dbReference type="Proteomes" id="UP000008021">
    <property type="component" value="Chromosome 11"/>
</dbReference>
<dbReference type="Gramene" id="OMERI11G06080.1">
    <property type="protein sequence ID" value="OMERI11G06080.1"/>
    <property type="gene ID" value="OMERI11G06080"/>
</dbReference>
<dbReference type="SUPFAM" id="SSF54277">
    <property type="entry name" value="CAD &amp; PB1 domains"/>
    <property type="match status" value="2"/>
</dbReference>
<evidence type="ECO:0000256" key="7">
    <source>
        <dbReference type="ARBA" id="ARBA00023163"/>
    </source>
</evidence>
<dbReference type="Pfam" id="PF02309">
    <property type="entry name" value="AUX_IAA"/>
    <property type="match status" value="2"/>
</dbReference>
<protein>
    <recommendedName>
        <fullName evidence="10">Auxin-responsive protein</fullName>
    </recommendedName>
</protein>
<dbReference type="PANTHER" id="PTHR31734">
    <property type="entry name" value="AUXIN-RESPONSIVE PROTEIN IAA17"/>
    <property type="match status" value="1"/>
</dbReference>
<reference evidence="13" key="1">
    <citation type="submission" date="2015-04" db="UniProtKB">
        <authorList>
            <consortium name="EnsemblPlants"/>
        </authorList>
    </citation>
    <scope>IDENTIFICATION</scope>
</reference>
<organism evidence="13">
    <name type="scientific">Oryza meridionalis</name>
    <dbReference type="NCBI Taxonomy" id="40149"/>
    <lineage>
        <taxon>Eukaryota</taxon>
        <taxon>Viridiplantae</taxon>
        <taxon>Streptophyta</taxon>
        <taxon>Embryophyta</taxon>
        <taxon>Tracheophyta</taxon>
        <taxon>Spermatophyta</taxon>
        <taxon>Magnoliopsida</taxon>
        <taxon>Liliopsida</taxon>
        <taxon>Poales</taxon>
        <taxon>Poaceae</taxon>
        <taxon>BOP clade</taxon>
        <taxon>Oryzoideae</taxon>
        <taxon>Oryzeae</taxon>
        <taxon>Oryzinae</taxon>
        <taxon>Oryza</taxon>
    </lineage>
</organism>
<keyword evidence="5 10" id="KW-0678">Repressor</keyword>
<dbReference type="GO" id="GO:0006355">
    <property type="term" value="P:regulation of DNA-templated transcription"/>
    <property type="evidence" value="ECO:0007669"/>
    <property type="project" value="InterPro"/>
</dbReference>
<feature type="compositionally biased region" description="Low complexity" evidence="11">
    <location>
        <begin position="309"/>
        <end position="320"/>
    </location>
</feature>
<dbReference type="STRING" id="40149.A0A0E0F3T6"/>
<dbReference type="PROSITE" id="PS51745">
    <property type="entry name" value="PB1"/>
    <property type="match status" value="2"/>
</dbReference>
<evidence type="ECO:0000256" key="3">
    <source>
        <dbReference type="ARBA" id="ARBA00006728"/>
    </source>
</evidence>
<evidence type="ECO:0000256" key="4">
    <source>
        <dbReference type="ARBA" id="ARBA00011726"/>
    </source>
</evidence>
<evidence type="ECO:0000256" key="6">
    <source>
        <dbReference type="ARBA" id="ARBA00023015"/>
    </source>
</evidence>
<dbReference type="InterPro" id="IPR003311">
    <property type="entry name" value="AUX_IAA"/>
</dbReference>
<keyword evidence="7 10" id="KW-0804">Transcription</keyword>
<dbReference type="GO" id="GO:0005634">
    <property type="term" value="C:nucleus"/>
    <property type="evidence" value="ECO:0007669"/>
    <property type="project" value="UniProtKB-SubCell"/>
</dbReference>
<comment type="function">
    <text evidence="1 10">Aux/IAA proteins are short-lived transcriptional factors that function as repressors of early auxin response genes at low auxin concentrations.</text>
</comment>
<evidence type="ECO:0000256" key="9">
    <source>
        <dbReference type="ARBA" id="ARBA00023294"/>
    </source>
</evidence>
<feature type="compositionally biased region" description="Polar residues" evidence="11">
    <location>
        <begin position="329"/>
        <end position="338"/>
    </location>
</feature>